<evidence type="ECO:0000256" key="1">
    <source>
        <dbReference type="ARBA" id="ARBA00004141"/>
    </source>
</evidence>
<accession>A0AAD4CGC5</accession>
<sequence>MTAGFLVAMDVTIIATVQFPLPFLQTYKSRYYALRQAVPSILTDFASTTCIDWIPALCGTTSDKMFVAGRGVAGAGAAGISTGGLSIVASVSPVSKRQLLISLVMATYGIGMVIAPVLEGAFTENVSWRWCFYINLPCGAVTATCTSLLPTDFDAASPDVATPTKFSDWWAKLHQLDIFGCVFFMGTMEHHFDCPFKSASLWENPQAPHSNSLRMPLCCMKTVTTQ</sequence>
<dbReference type="Proteomes" id="UP001194746">
    <property type="component" value="Unassembled WGS sequence"/>
</dbReference>
<keyword evidence="4 5" id="KW-0472">Membrane</keyword>
<keyword evidence="3 5" id="KW-1133">Transmembrane helix</keyword>
<dbReference type="AlphaFoldDB" id="A0AAD4CGC5"/>
<dbReference type="GO" id="GO:0022857">
    <property type="term" value="F:transmembrane transporter activity"/>
    <property type="evidence" value="ECO:0007669"/>
    <property type="project" value="InterPro"/>
</dbReference>
<comment type="subcellular location">
    <subcellularLocation>
        <location evidence="1">Membrane</location>
        <topology evidence="1">Multi-pass membrane protein</topology>
    </subcellularLocation>
</comment>
<organism evidence="7 8">
    <name type="scientific">Aspergillus nanangensis</name>
    <dbReference type="NCBI Taxonomy" id="2582783"/>
    <lineage>
        <taxon>Eukaryota</taxon>
        <taxon>Fungi</taxon>
        <taxon>Dikarya</taxon>
        <taxon>Ascomycota</taxon>
        <taxon>Pezizomycotina</taxon>
        <taxon>Eurotiomycetes</taxon>
        <taxon>Eurotiomycetidae</taxon>
        <taxon>Eurotiales</taxon>
        <taxon>Aspergillaceae</taxon>
        <taxon>Aspergillus</taxon>
        <taxon>Aspergillus subgen. Circumdati</taxon>
    </lineage>
</organism>
<evidence type="ECO:0000259" key="6">
    <source>
        <dbReference type="PROSITE" id="PS50850"/>
    </source>
</evidence>
<feature type="domain" description="Major facilitator superfamily (MFS) profile" evidence="6">
    <location>
        <begin position="1"/>
        <end position="226"/>
    </location>
</feature>
<dbReference type="InterPro" id="IPR011701">
    <property type="entry name" value="MFS"/>
</dbReference>
<evidence type="ECO:0000313" key="7">
    <source>
        <dbReference type="EMBL" id="KAF9885152.1"/>
    </source>
</evidence>
<dbReference type="Gene3D" id="1.20.1720.10">
    <property type="entry name" value="Multidrug resistance protein D"/>
    <property type="match status" value="1"/>
</dbReference>
<protein>
    <recommendedName>
        <fullName evidence="6">Major facilitator superfamily (MFS) profile domain-containing protein</fullName>
    </recommendedName>
</protein>
<dbReference type="PANTHER" id="PTHR23501">
    <property type="entry name" value="MAJOR FACILITATOR SUPERFAMILY"/>
    <property type="match status" value="1"/>
</dbReference>
<dbReference type="GO" id="GO:0005886">
    <property type="term" value="C:plasma membrane"/>
    <property type="evidence" value="ECO:0007669"/>
    <property type="project" value="TreeGrafter"/>
</dbReference>
<dbReference type="Pfam" id="PF07690">
    <property type="entry name" value="MFS_1"/>
    <property type="match status" value="1"/>
</dbReference>
<gene>
    <name evidence="7" type="ORF">FE257_000678</name>
</gene>
<feature type="transmembrane region" description="Helical" evidence="5">
    <location>
        <begin position="6"/>
        <end position="24"/>
    </location>
</feature>
<reference evidence="7" key="2">
    <citation type="submission" date="2020-02" db="EMBL/GenBank/DDBJ databases">
        <authorList>
            <person name="Gilchrist C.L.M."/>
            <person name="Chooi Y.-H."/>
        </authorList>
    </citation>
    <scope>NUCLEOTIDE SEQUENCE</scope>
    <source>
        <strain evidence="7">MST-FP2251</strain>
    </source>
</reference>
<evidence type="ECO:0000313" key="8">
    <source>
        <dbReference type="Proteomes" id="UP001194746"/>
    </source>
</evidence>
<comment type="caution">
    <text evidence="7">The sequence shown here is derived from an EMBL/GenBank/DDBJ whole genome shotgun (WGS) entry which is preliminary data.</text>
</comment>
<name>A0AAD4CGC5_ASPNN</name>
<feature type="transmembrane region" description="Helical" evidence="5">
    <location>
        <begin position="72"/>
        <end position="93"/>
    </location>
</feature>
<dbReference type="EMBL" id="VCAU01000102">
    <property type="protein sequence ID" value="KAF9885152.1"/>
    <property type="molecule type" value="Genomic_DNA"/>
</dbReference>
<keyword evidence="8" id="KW-1185">Reference proteome</keyword>
<evidence type="ECO:0000256" key="2">
    <source>
        <dbReference type="ARBA" id="ARBA00022692"/>
    </source>
</evidence>
<evidence type="ECO:0000256" key="3">
    <source>
        <dbReference type="ARBA" id="ARBA00022989"/>
    </source>
</evidence>
<evidence type="ECO:0000256" key="5">
    <source>
        <dbReference type="SAM" id="Phobius"/>
    </source>
</evidence>
<dbReference type="PROSITE" id="PS50850">
    <property type="entry name" value="MFS"/>
    <property type="match status" value="1"/>
</dbReference>
<feature type="transmembrane region" description="Helical" evidence="5">
    <location>
        <begin position="99"/>
        <end position="118"/>
    </location>
</feature>
<proteinExistence type="predicted"/>
<keyword evidence="2 5" id="KW-0812">Transmembrane</keyword>
<evidence type="ECO:0000256" key="4">
    <source>
        <dbReference type="ARBA" id="ARBA00023136"/>
    </source>
</evidence>
<dbReference type="InterPro" id="IPR036259">
    <property type="entry name" value="MFS_trans_sf"/>
</dbReference>
<dbReference type="SUPFAM" id="SSF103473">
    <property type="entry name" value="MFS general substrate transporter"/>
    <property type="match status" value="1"/>
</dbReference>
<dbReference type="InterPro" id="IPR020846">
    <property type="entry name" value="MFS_dom"/>
</dbReference>
<dbReference type="PANTHER" id="PTHR23501:SF198">
    <property type="entry name" value="AZOLE RESISTANCE PROTEIN 1-RELATED"/>
    <property type="match status" value="1"/>
</dbReference>
<reference evidence="7" key="1">
    <citation type="journal article" date="2019" name="Beilstein J. Org. Chem.">
        <title>Nanangenines: drimane sesquiterpenoids as the dominant metabolite cohort of a novel Australian fungus, Aspergillus nanangensis.</title>
        <authorList>
            <person name="Lacey H.J."/>
            <person name="Gilchrist C.L.M."/>
            <person name="Crombie A."/>
            <person name="Kalaitzis J.A."/>
            <person name="Vuong D."/>
            <person name="Rutledge P.J."/>
            <person name="Turner P."/>
            <person name="Pitt J.I."/>
            <person name="Lacey E."/>
            <person name="Chooi Y.H."/>
            <person name="Piggott A.M."/>
        </authorList>
    </citation>
    <scope>NUCLEOTIDE SEQUENCE</scope>
    <source>
        <strain evidence="7">MST-FP2251</strain>
    </source>
</reference>